<organism evidence="1 2">
    <name type="scientific">Hepatospora eriocheir</name>
    <dbReference type="NCBI Taxonomy" id="1081669"/>
    <lineage>
        <taxon>Eukaryota</taxon>
        <taxon>Fungi</taxon>
        <taxon>Fungi incertae sedis</taxon>
        <taxon>Microsporidia</taxon>
        <taxon>Hepatosporidae</taxon>
        <taxon>Hepatospora</taxon>
    </lineage>
</organism>
<evidence type="ECO:0000313" key="1">
    <source>
        <dbReference type="EMBL" id="ORD98533.1"/>
    </source>
</evidence>
<dbReference type="VEuPathDB" id="MicrosporidiaDB:HERIO_946"/>
<dbReference type="AlphaFoldDB" id="A0A1X0QFN0"/>
<name>A0A1X0QFN0_9MICR</name>
<comment type="caution">
    <text evidence="1">The sequence shown here is derived from an EMBL/GenBank/DDBJ whole genome shotgun (WGS) entry which is preliminary data.</text>
</comment>
<dbReference type="EMBL" id="LTAI01000609">
    <property type="protein sequence ID" value="ORD98533.1"/>
    <property type="molecule type" value="Genomic_DNA"/>
</dbReference>
<gene>
    <name evidence="1" type="ORF">A0H76_2314</name>
</gene>
<proteinExistence type="predicted"/>
<protein>
    <submittedName>
        <fullName evidence="1">Uncharacterized protein</fullName>
    </submittedName>
</protein>
<dbReference type="VEuPathDB" id="MicrosporidiaDB:A0H76_2314"/>
<reference evidence="1 2" key="1">
    <citation type="journal article" date="2017" name="Environ. Microbiol.">
        <title>Decay of the glycolytic pathway and adaptation to intranuclear parasitism within Enterocytozoonidae microsporidia.</title>
        <authorList>
            <person name="Wiredu Boakye D."/>
            <person name="Jaroenlak P."/>
            <person name="Prachumwat A."/>
            <person name="Williams T.A."/>
            <person name="Bateman K.S."/>
            <person name="Itsathitphaisarn O."/>
            <person name="Sritunyalucksana K."/>
            <person name="Paszkiewicz K.H."/>
            <person name="Moore K.A."/>
            <person name="Stentiford G.D."/>
            <person name="Williams B.A."/>
        </authorList>
    </citation>
    <scope>NUCLEOTIDE SEQUENCE [LARGE SCALE GENOMIC DNA]</scope>
    <source>
        <strain evidence="2">canceri</strain>
    </source>
</reference>
<dbReference type="VEuPathDB" id="MicrosporidiaDB:HERIO_945"/>
<accession>A0A1X0QFN0</accession>
<evidence type="ECO:0000313" key="2">
    <source>
        <dbReference type="Proteomes" id="UP000192501"/>
    </source>
</evidence>
<dbReference type="Proteomes" id="UP000192501">
    <property type="component" value="Unassembled WGS sequence"/>
</dbReference>
<sequence>MFVFIENRTNEIFSRLYEGLKKKVDGLIIDKLKNTQVYYSMLKKHENSSAELVKCLTGLENVLRISFAFKFIFDDKNDIITRFFNRMKNEKVSLFAGHLLREMLKTINPLINHDQALILFDDIASNVSKCIEILKKEFGEDKIQKIEEITKVFLWEIVLNVIKNIDIVLLFDPLNNLSHRNTEYYDLILSYLKEEKILTEDDGSDVYIILKEACKHSKDEFIDSVKILRLLFDLHNFLLINTEFNIWDMDMILEMFNEDEKD</sequence>